<gene>
    <name evidence="3" type="ORF">LARV_00096</name>
</gene>
<protein>
    <submittedName>
        <fullName evidence="3">Enterochelin esterase</fullName>
    </submittedName>
</protein>
<organism evidence="3">
    <name type="scientific">Longilinea arvoryzae</name>
    <dbReference type="NCBI Taxonomy" id="360412"/>
    <lineage>
        <taxon>Bacteria</taxon>
        <taxon>Bacillati</taxon>
        <taxon>Chloroflexota</taxon>
        <taxon>Anaerolineae</taxon>
        <taxon>Anaerolineales</taxon>
        <taxon>Anaerolineaceae</taxon>
        <taxon>Longilinea</taxon>
    </lineage>
</organism>
<dbReference type="Gene3D" id="3.40.50.1820">
    <property type="entry name" value="alpha/beta hydrolase"/>
    <property type="match status" value="1"/>
</dbReference>
<dbReference type="Proteomes" id="UP000055060">
    <property type="component" value="Unassembled WGS sequence"/>
</dbReference>
<dbReference type="SUPFAM" id="SSF53474">
    <property type="entry name" value="alpha/beta-Hydrolases"/>
    <property type="match status" value="1"/>
</dbReference>
<dbReference type="InterPro" id="IPR000801">
    <property type="entry name" value="Esterase-like"/>
</dbReference>
<evidence type="ECO:0000313" key="3">
    <source>
        <dbReference type="EMBL" id="GAP12362.1"/>
    </source>
</evidence>
<feature type="compositionally biased region" description="Low complexity" evidence="1">
    <location>
        <begin position="26"/>
        <end position="43"/>
    </location>
</feature>
<dbReference type="AlphaFoldDB" id="A0A0S7BFX2"/>
<reference evidence="3" key="1">
    <citation type="submission" date="2015-07" db="EMBL/GenBank/DDBJ databases">
        <title>Draft Genome Sequences of Anaerolinea thermolimosa IMO-1, Bellilinea caldifistulae GOMI-1, Leptolinea tardivitalis YMTK-2, Levilinea saccharolytica KIBI-1,Longilinea arvoryzae KOME-1, Previously Described as Members of the Anaerolineaceae (Chloroflexi).</title>
        <authorList>
            <person name="Sekiguchi Y."/>
            <person name="Ohashi A."/>
            <person name="Matsuura N."/>
            <person name="Tourlousse M.D."/>
        </authorList>
    </citation>
    <scope>NUCLEOTIDE SEQUENCE [LARGE SCALE GENOMIC DNA]</scope>
    <source>
        <strain evidence="3">KOME-1</strain>
    </source>
</reference>
<dbReference type="Pfam" id="PF00756">
    <property type="entry name" value="Esterase"/>
    <property type="match status" value="1"/>
</dbReference>
<feature type="signal peptide" evidence="2">
    <location>
        <begin position="1"/>
        <end position="22"/>
    </location>
</feature>
<evidence type="ECO:0000313" key="4">
    <source>
        <dbReference type="Proteomes" id="UP000055060"/>
    </source>
</evidence>
<dbReference type="OrthoDB" id="9777383at2"/>
<dbReference type="PANTHER" id="PTHR48098">
    <property type="entry name" value="ENTEROCHELIN ESTERASE-RELATED"/>
    <property type="match status" value="1"/>
</dbReference>
<keyword evidence="2" id="KW-0732">Signal</keyword>
<feature type="region of interest" description="Disordered" evidence="1">
    <location>
        <begin position="26"/>
        <end position="58"/>
    </location>
</feature>
<proteinExistence type="predicted"/>
<evidence type="ECO:0000256" key="2">
    <source>
        <dbReference type="SAM" id="SignalP"/>
    </source>
</evidence>
<dbReference type="InterPro" id="IPR050583">
    <property type="entry name" value="Mycobacterial_A85_antigen"/>
</dbReference>
<dbReference type="InterPro" id="IPR029058">
    <property type="entry name" value="AB_hydrolase_fold"/>
</dbReference>
<name>A0A0S7BFX2_9CHLR</name>
<dbReference type="RefSeq" id="WP_083522214.1">
    <property type="nucleotide sequence ID" value="NZ_DF967972.1"/>
</dbReference>
<accession>A0A0S7BFX2</accession>
<dbReference type="PANTHER" id="PTHR48098:SF6">
    <property type="entry name" value="FERRI-BACILLIBACTIN ESTERASE BESA"/>
    <property type="match status" value="1"/>
</dbReference>
<keyword evidence="4" id="KW-1185">Reference proteome</keyword>
<evidence type="ECO:0000256" key="1">
    <source>
        <dbReference type="SAM" id="MobiDB-lite"/>
    </source>
</evidence>
<dbReference type="STRING" id="360412.LARV_00096"/>
<dbReference type="EMBL" id="DF967972">
    <property type="protein sequence ID" value="GAP12362.1"/>
    <property type="molecule type" value="Genomic_DNA"/>
</dbReference>
<dbReference type="PROSITE" id="PS51257">
    <property type="entry name" value="PROKAR_LIPOPROTEIN"/>
    <property type="match status" value="1"/>
</dbReference>
<sequence length="290" mass="32278">MQNNTRLSLLLLILLLAGCASAAPTAASSPSATPLQPISTLQPSPTPQPSLTPTPAGCTETRGQVKSFAVFSTEIGKPMTVRVYTPPCYDPSADPGYPVLYLLHGQSFNDDQWQRLGVPETADRLIAAGEVRPFLVVMPQEYYYLADISQSAFGRAVVNELLPWVEENYAVCRETACRAIGGLSRGASWAVRLGYEYWPTFGAIGLHSLPSSSNGSIFYNWLPKIPEDQRPRLYLDIGVKDPYYAYALEFEGMLNDARLVHEWHLNPGTHNEEYWSAHVEEYLRWYAAGW</sequence>
<feature type="chain" id="PRO_5006632919" evidence="2">
    <location>
        <begin position="23"/>
        <end position="290"/>
    </location>
</feature>